<reference evidence="2 3" key="1">
    <citation type="submission" date="2024-02" db="EMBL/GenBank/DDBJ databases">
        <title>Genome sequence of Aquincola sp. MAHUQ-54.</title>
        <authorList>
            <person name="Huq M.A."/>
        </authorList>
    </citation>
    <scope>NUCLEOTIDE SEQUENCE [LARGE SCALE GENOMIC DNA]</scope>
    <source>
        <strain evidence="2 3">MAHUQ-54</strain>
    </source>
</reference>
<proteinExistence type="predicted"/>
<feature type="transmembrane region" description="Helical" evidence="1">
    <location>
        <begin position="144"/>
        <end position="167"/>
    </location>
</feature>
<name>A0AAW9Q7S9_9BURK</name>
<evidence type="ECO:0000256" key="1">
    <source>
        <dbReference type="SAM" id="Phobius"/>
    </source>
</evidence>
<keyword evidence="1" id="KW-0812">Transmembrane</keyword>
<dbReference type="Proteomes" id="UP001336250">
    <property type="component" value="Unassembled WGS sequence"/>
</dbReference>
<evidence type="ECO:0000313" key="3">
    <source>
        <dbReference type="Proteomes" id="UP001336250"/>
    </source>
</evidence>
<feature type="transmembrane region" description="Helical" evidence="1">
    <location>
        <begin position="69"/>
        <end position="90"/>
    </location>
</feature>
<dbReference type="RefSeq" id="WP_332290520.1">
    <property type="nucleotide sequence ID" value="NZ_JAZIBG010000028.1"/>
</dbReference>
<comment type="caution">
    <text evidence="2">The sequence shown here is derived from an EMBL/GenBank/DDBJ whole genome shotgun (WGS) entry which is preliminary data.</text>
</comment>
<dbReference type="AlphaFoldDB" id="A0AAW9Q7S9"/>
<evidence type="ECO:0000313" key="2">
    <source>
        <dbReference type="EMBL" id="MEF7615339.1"/>
    </source>
</evidence>
<dbReference type="EMBL" id="JAZIBG010000028">
    <property type="protein sequence ID" value="MEF7615339.1"/>
    <property type="molecule type" value="Genomic_DNA"/>
</dbReference>
<feature type="transmembrane region" description="Helical" evidence="1">
    <location>
        <begin position="179"/>
        <end position="196"/>
    </location>
</feature>
<gene>
    <name evidence="2" type="ORF">V4F39_15580</name>
</gene>
<keyword evidence="3" id="KW-1185">Reference proteome</keyword>
<keyword evidence="1" id="KW-1133">Transmembrane helix</keyword>
<protein>
    <submittedName>
        <fullName evidence="2">Uncharacterized protein</fullName>
    </submittedName>
</protein>
<keyword evidence="1" id="KW-0472">Membrane</keyword>
<sequence length="218" mass="23265">MVTPPAAAAAKDDAGKPKPAPSLADIVPTVYYDLIARVCPGAAFWITLSLVSPEVQRVFSVEKIGGTSLVLLILLSYLAGIVLSGFCLVWDAISYRLLSAPGWLSSPLGLRSSHGLARQWQLVAQKMEAIAKASHDPGRIVTKALAEVTLCQNLLTGLVVLGAIGLYSSGRHFFSPATYPGTFGVVFVAFLVSMLFRQAMFLGRTEALYEMHVLGKSA</sequence>
<accession>A0AAW9Q7S9</accession>
<organism evidence="2 3">
    <name type="scientific">Aquincola agrisoli</name>
    <dbReference type="NCBI Taxonomy" id="3119538"/>
    <lineage>
        <taxon>Bacteria</taxon>
        <taxon>Pseudomonadati</taxon>
        <taxon>Pseudomonadota</taxon>
        <taxon>Betaproteobacteria</taxon>
        <taxon>Burkholderiales</taxon>
        <taxon>Sphaerotilaceae</taxon>
        <taxon>Aquincola</taxon>
    </lineage>
</organism>